<accession>A0AA46TLZ0</accession>
<dbReference type="RefSeq" id="WP_271636679.1">
    <property type="nucleotide sequence ID" value="NZ_CP094970.1"/>
</dbReference>
<evidence type="ECO:0000313" key="4">
    <source>
        <dbReference type="Proteomes" id="UP001164390"/>
    </source>
</evidence>
<dbReference type="SUPFAM" id="SSF51679">
    <property type="entry name" value="Bacterial luciferase-like"/>
    <property type="match status" value="1"/>
</dbReference>
<evidence type="ECO:0000313" key="3">
    <source>
        <dbReference type="EMBL" id="UYM07705.1"/>
    </source>
</evidence>
<dbReference type="Proteomes" id="UP001164390">
    <property type="component" value="Chromosome"/>
</dbReference>
<keyword evidence="4" id="KW-1185">Reference proteome</keyword>
<keyword evidence="1" id="KW-0560">Oxidoreductase</keyword>
<organism evidence="3 4">
    <name type="scientific">Solicola gregarius</name>
    <dbReference type="NCBI Taxonomy" id="2908642"/>
    <lineage>
        <taxon>Bacteria</taxon>
        <taxon>Bacillati</taxon>
        <taxon>Actinomycetota</taxon>
        <taxon>Actinomycetes</taxon>
        <taxon>Propionibacteriales</taxon>
        <taxon>Nocardioidaceae</taxon>
        <taxon>Solicola</taxon>
    </lineage>
</organism>
<dbReference type="InterPro" id="IPR050564">
    <property type="entry name" value="F420-G6PD/mer"/>
</dbReference>
<dbReference type="Pfam" id="PF00296">
    <property type="entry name" value="Bac_luciferase"/>
    <property type="match status" value="1"/>
</dbReference>
<dbReference type="Gene3D" id="3.20.20.30">
    <property type="entry name" value="Luciferase-like domain"/>
    <property type="match status" value="1"/>
</dbReference>
<sequence>MTKPIELSVIAMPTGQPQWTALARRCEAIGARALLVPDHPGSGPSPYVALAAAAATTSTLRLSSYVSNAGVRHPLLLAGDVATLDVVSDGRAELAIGAGHTPAEWQMIGRDRPESRERVREFIRVAGAARALLAGESVDGASVGARSDLRLDEPVRIQQSVPMLVGGGNPDLLDWAGSNADAVGLSGLGRTLPDGHRHTVRWSTARIDAQTGRVRDAAATAGVPTPPIEALVQYVRETSDRAAAAAEIANRADASNEDVLHAPYVLLGTIEQIVEQLYAARERWGISRWAVREDGLDVAERVLAVLRA</sequence>
<proteinExistence type="predicted"/>
<feature type="domain" description="Luciferase-like" evidence="2">
    <location>
        <begin position="20"/>
        <end position="286"/>
    </location>
</feature>
<dbReference type="PANTHER" id="PTHR43244">
    <property type="match status" value="1"/>
</dbReference>
<dbReference type="AlphaFoldDB" id="A0AA46TLZ0"/>
<protein>
    <submittedName>
        <fullName evidence="3">LLM class flavin-dependent oxidoreductase</fullName>
    </submittedName>
</protein>
<evidence type="ECO:0000259" key="2">
    <source>
        <dbReference type="Pfam" id="PF00296"/>
    </source>
</evidence>
<dbReference type="InterPro" id="IPR011251">
    <property type="entry name" value="Luciferase-like_dom"/>
</dbReference>
<reference evidence="3" key="1">
    <citation type="submission" date="2022-01" db="EMBL/GenBank/DDBJ databases">
        <title>Nocardioidaceae gen. sp. A5X3R13.</title>
        <authorList>
            <person name="Lopez Marin M.A."/>
            <person name="Uhlik O."/>
        </authorList>
    </citation>
    <scope>NUCLEOTIDE SEQUENCE</scope>
    <source>
        <strain evidence="3">A5X3R13</strain>
    </source>
</reference>
<dbReference type="GO" id="GO:0016705">
    <property type="term" value="F:oxidoreductase activity, acting on paired donors, with incorporation or reduction of molecular oxygen"/>
    <property type="evidence" value="ECO:0007669"/>
    <property type="project" value="InterPro"/>
</dbReference>
<evidence type="ECO:0000256" key="1">
    <source>
        <dbReference type="ARBA" id="ARBA00023002"/>
    </source>
</evidence>
<gene>
    <name evidence="3" type="ORF">L0C25_11740</name>
</gene>
<dbReference type="InterPro" id="IPR036661">
    <property type="entry name" value="Luciferase-like_sf"/>
</dbReference>
<dbReference type="PANTHER" id="PTHR43244:SF1">
    <property type="entry name" value="5,10-METHYLENETETRAHYDROMETHANOPTERIN REDUCTASE"/>
    <property type="match status" value="1"/>
</dbReference>
<dbReference type="EMBL" id="CP094970">
    <property type="protein sequence ID" value="UYM07705.1"/>
    <property type="molecule type" value="Genomic_DNA"/>
</dbReference>
<name>A0AA46TLZ0_9ACTN</name>
<dbReference type="KEGG" id="sgrg:L0C25_11740"/>